<dbReference type="AlphaFoldDB" id="F4PIS2"/>
<accession>F4PIS2</accession>
<proteinExistence type="predicted"/>
<dbReference type="InterPro" id="IPR003615">
    <property type="entry name" value="HNH_nuc"/>
</dbReference>
<name>F4PIS2_CACFS</name>
<dbReference type="Proteomes" id="UP000007797">
    <property type="component" value="Unassembled WGS sequence"/>
</dbReference>
<feature type="domain" description="HNH nuclease" evidence="2">
    <location>
        <begin position="587"/>
        <end position="633"/>
    </location>
</feature>
<dbReference type="Pfam" id="PF13391">
    <property type="entry name" value="HNH_2"/>
    <property type="match status" value="1"/>
</dbReference>
<sequence>MVYFYFEIKHKEDRGREFLMVEVSLGGEYEQWIAPATETDHWIGCRLIELYKNARFKRAENGRYSMLIHGDISSIYSVTSEHPTRYVWFYRDGLGGDGICLDDSGPFYKLLKGEDQHQQQQQQQQFISPQAFSPQVPPPKQVKPTTNLTTTKANDEIGVESITIGTKQLEINQNQTPLTRDGWDKKTKTVSSVNLERDKISSKKSFQVIMVYHFGFPFKIYIDLSFQVLEFVADINIISFYMPLLYFKILSELIAFEYQLGGRYNIQTLNQDIHKLFCDKYNLSRAFTFPSNVTEFTTLPSKGPKKDRTYMLKVCTLVTTIFDFVKVKVSLGGDHQEWIAPAVDTDHWVWTRLNEVYQGARFQRMRYVDRYSMLVQGALSSIEYVSCNNSNKTIVLRRNGLCVEVVELKATIVNCSPIGGSIVRDIKGNLSKKLCSLLTVKKSLPRINQSLALHPLNISFYHNPFDTNEVRFVDCDPFHKLLAGEDYWSVQDQVLPQDSTLNQNGESTVEGIHDTGNLQTTTTTTTKSNNDFENIISITKQLEINQNQLLSTRDDWDKNTKEVVVGPSREGQEKFKRDLSSHYGLSCMATGSSLACIIEACHIYPYSKGGMNLVSNGLLLTVDLHRLLDAGKWIPEIDQANKCYIIKLGEEMANEERYKHLNNTKLGGSKNSSKIYATISIANWVHLRNINPF</sequence>
<gene>
    <name evidence="3" type="ORF">DFA_02895</name>
</gene>
<protein>
    <recommendedName>
        <fullName evidence="2">HNH nuclease domain-containing protein</fullName>
    </recommendedName>
</protein>
<dbReference type="KEGG" id="dfa:DFA_02895"/>
<evidence type="ECO:0000256" key="1">
    <source>
        <dbReference type="SAM" id="MobiDB-lite"/>
    </source>
</evidence>
<evidence type="ECO:0000313" key="4">
    <source>
        <dbReference type="Proteomes" id="UP000007797"/>
    </source>
</evidence>
<reference evidence="4" key="1">
    <citation type="journal article" date="2011" name="Genome Res.">
        <title>Phylogeny-wide analysis of social amoeba genomes highlights ancient origins for complex intercellular communication.</title>
        <authorList>
            <person name="Heidel A.J."/>
            <person name="Lawal H.M."/>
            <person name="Felder M."/>
            <person name="Schilde C."/>
            <person name="Helps N.R."/>
            <person name="Tunggal B."/>
            <person name="Rivero F."/>
            <person name="John U."/>
            <person name="Schleicher M."/>
            <person name="Eichinger L."/>
            <person name="Platzer M."/>
            <person name="Noegel A.A."/>
            <person name="Schaap P."/>
            <person name="Gloeckner G."/>
        </authorList>
    </citation>
    <scope>NUCLEOTIDE SEQUENCE [LARGE SCALE GENOMIC DNA]</scope>
    <source>
        <strain evidence="4">SH3</strain>
    </source>
</reference>
<dbReference type="EMBL" id="GL883006">
    <property type="protein sequence ID" value="EGG24651.1"/>
    <property type="molecule type" value="Genomic_DNA"/>
</dbReference>
<organism evidence="3 4">
    <name type="scientific">Cavenderia fasciculata</name>
    <name type="common">Slime mold</name>
    <name type="synonym">Dictyostelium fasciculatum</name>
    <dbReference type="NCBI Taxonomy" id="261658"/>
    <lineage>
        <taxon>Eukaryota</taxon>
        <taxon>Amoebozoa</taxon>
        <taxon>Evosea</taxon>
        <taxon>Eumycetozoa</taxon>
        <taxon>Dictyostelia</taxon>
        <taxon>Acytosteliales</taxon>
        <taxon>Cavenderiaceae</taxon>
        <taxon>Cavenderia</taxon>
    </lineage>
</organism>
<feature type="region of interest" description="Disordered" evidence="1">
    <location>
        <begin position="113"/>
        <end position="150"/>
    </location>
</feature>
<dbReference type="GeneID" id="14877081"/>
<evidence type="ECO:0000259" key="2">
    <source>
        <dbReference type="Pfam" id="PF13391"/>
    </source>
</evidence>
<dbReference type="RefSeq" id="XP_004362502.1">
    <property type="nucleotide sequence ID" value="XM_004362445.1"/>
</dbReference>
<evidence type="ECO:0000313" key="3">
    <source>
        <dbReference type="EMBL" id="EGG24651.1"/>
    </source>
</evidence>
<keyword evidence="4" id="KW-1185">Reference proteome</keyword>